<proteinExistence type="inferred from homology"/>
<protein>
    <recommendedName>
        <fullName evidence="5">Tubby C-terminal domain-containing protein</fullName>
    </recommendedName>
</protein>
<sequence>MEPRDKIYMEFLTKDLQSPNNKIVITEDRFCFQEQNTLILDQLSFTNDDFTIKDLNGVEYFKCLGKTFSIKDKKVIYDLYDQPILNIRQNLLSSKDEINIYKDKTETEALLNVKPQSNFFKQILKQKYIVNFHNKATGKDEFLEIRGDFYGYKFKVYYGKKKEGAPLICNISLKPDTDIVIDSIDSYYVFVAAGVDAAAMIALAICTFM</sequence>
<dbReference type="AlphaFoldDB" id="A0A1Y1XBM4"/>
<dbReference type="Proteomes" id="UP000193944">
    <property type="component" value="Unassembled WGS sequence"/>
</dbReference>
<name>A0A1Y1XBM4_9FUNG</name>
<evidence type="ECO:0000256" key="2">
    <source>
        <dbReference type="SAM" id="Phobius"/>
    </source>
</evidence>
<keyword evidence="2" id="KW-0812">Transmembrane</keyword>
<dbReference type="EMBL" id="MCFG01000079">
    <property type="protein sequence ID" value="ORX83125.1"/>
    <property type="molecule type" value="Genomic_DNA"/>
</dbReference>
<evidence type="ECO:0000313" key="3">
    <source>
        <dbReference type="EMBL" id="ORX83125.1"/>
    </source>
</evidence>
<dbReference type="InterPro" id="IPR025659">
    <property type="entry name" value="Tubby-like_C"/>
</dbReference>
<dbReference type="PANTHER" id="PTHR31087">
    <property type="match status" value="1"/>
</dbReference>
<keyword evidence="2" id="KW-1133">Transmembrane helix</keyword>
<comment type="similarity">
    <text evidence="1">Belongs to the LOR family.</text>
</comment>
<dbReference type="Gene3D" id="2.40.160.200">
    <property type="entry name" value="LURP1-related"/>
    <property type="match status" value="1"/>
</dbReference>
<dbReference type="InterPro" id="IPR038595">
    <property type="entry name" value="LOR_sf"/>
</dbReference>
<reference evidence="3 4" key="1">
    <citation type="submission" date="2016-08" db="EMBL/GenBank/DDBJ databases">
        <title>A Parts List for Fungal Cellulosomes Revealed by Comparative Genomics.</title>
        <authorList>
            <consortium name="DOE Joint Genome Institute"/>
            <person name="Haitjema C.H."/>
            <person name="Gilmore S.P."/>
            <person name="Henske J.K."/>
            <person name="Solomon K.V."/>
            <person name="De Groot R."/>
            <person name="Kuo A."/>
            <person name="Mondo S.J."/>
            <person name="Salamov A.A."/>
            <person name="Labutti K."/>
            <person name="Zhao Z."/>
            <person name="Chiniquy J."/>
            <person name="Barry K."/>
            <person name="Brewer H.M."/>
            <person name="Purvine S.O."/>
            <person name="Wright A.T."/>
            <person name="Boxma B."/>
            <person name="Van Alen T."/>
            <person name="Hackstein J.H."/>
            <person name="Baker S.E."/>
            <person name="Grigoriev I.V."/>
            <person name="O'Malley M.A."/>
        </authorList>
    </citation>
    <scope>NUCLEOTIDE SEQUENCE [LARGE SCALE GENOMIC DNA]</scope>
    <source>
        <strain evidence="3 4">S4</strain>
    </source>
</reference>
<dbReference type="Pfam" id="PF04525">
    <property type="entry name" value="LOR"/>
    <property type="match status" value="1"/>
</dbReference>
<dbReference type="PANTHER" id="PTHR31087:SF161">
    <property type="entry name" value="TUBBY C 2 FAMILY PROTEIN"/>
    <property type="match status" value="1"/>
</dbReference>
<feature type="transmembrane region" description="Helical" evidence="2">
    <location>
        <begin position="187"/>
        <end position="208"/>
    </location>
</feature>
<dbReference type="SUPFAM" id="SSF54518">
    <property type="entry name" value="Tubby C-terminal domain-like"/>
    <property type="match status" value="1"/>
</dbReference>
<accession>A0A1Y1XBM4</accession>
<keyword evidence="2" id="KW-0472">Membrane</keyword>
<evidence type="ECO:0008006" key="5">
    <source>
        <dbReference type="Google" id="ProtNLM"/>
    </source>
</evidence>
<comment type="caution">
    <text evidence="3">The sequence shown here is derived from an EMBL/GenBank/DDBJ whole genome shotgun (WGS) entry which is preliminary data.</text>
</comment>
<gene>
    <name evidence="3" type="ORF">BCR32DRAFT_326509</name>
</gene>
<evidence type="ECO:0000256" key="1">
    <source>
        <dbReference type="ARBA" id="ARBA00005437"/>
    </source>
</evidence>
<evidence type="ECO:0000313" key="4">
    <source>
        <dbReference type="Proteomes" id="UP000193944"/>
    </source>
</evidence>
<organism evidence="3 4">
    <name type="scientific">Anaeromyces robustus</name>
    <dbReference type="NCBI Taxonomy" id="1754192"/>
    <lineage>
        <taxon>Eukaryota</taxon>
        <taxon>Fungi</taxon>
        <taxon>Fungi incertae sedis</taxon>
        <taxon>Chytridiomycota</taxon>
        <taxon>Chytridiomycota incertae sedis</taxon>
        <taxon>Neocallimastigomycetes</taxon>
        <taxon>Neocallimastigales</taxon>
        <taxon>Neocallimastigaceae</taxon>
        <taxon>Anaeromyces</taxon>
    </lineage>
</organism>
<dbReference type="InterPro" id="IPR007612">
    <property type="entry name" value="LOR"/>
</dbReference>
<dbReference type="OrthoDB" id="97518at2759"/>
<reference evidence="3 4" key="2">
    <citation type="submission" date="2016-08" db="EMBL/GenBank/DDBJ databases">
        <title>Pervasive Adenine N6-methylation of Active Genes in Fungi.</title>
        <authorList>
            <consortium name="DOE Joint Genome Institute"/>
            <person name="Mondo S.J."/>
            <person name="Dannebaum R.O."/>
            <person name="Kuo R.C."/>
            <person name="Labutti K."/>
            <person name="Haridas S."/>
            <person name="Kuo A."/>
            <person name="Salamov A."/>
            <person name="Ahrendt S.R."/>
            <person name="Lipzen A."/>
            <person name="Sullivan W."/>
            <person name="Andreopoulos W.B."/>
            <person name="Clum A."/>
            <person name="Lindquist E."/>
            <person name="Daum C."/>
            <person name="Ramamoorthy G.K."/>
            <person name="Gryganskyi A."/>
            <person name="Culley D."/>
            <person name="Magnuson J.K."/>
            <person name="James T.Y."/>
            <person name="O'Malley M.A."/>
            <person name="Stajich J.E."/>
            <person name="Spatafora J.W."/>
            <person name="Visel A."/>
            <person name="Grigoriev I.V."/>
        </authorList>
    </citation>
    <scope>NUCLEOTIDE SEQUENCE [LARGE SCALE GENOMIC DNA]</scope>
    <source>
        <strain evidence="3 4">S4</strain>
    </source>
</reference>
<keyword evidence="4" id="KW-1185">Reference proteome</keyword>